<gene>
    <name evidence="1" type="ORF">QJT81_14635</name>
</gene>
<dbReference type="Pfam" id="PF05534">
    <property type="entry name" value="HicB"/>
    <property type="match status" value="1"/>
</dbReference>
<reference evidence="1" key="2">
    <citation type="submission" date="2023-04" db="EMBL/GenBank/DDBJ databases">
        <authorList>
            <person name="Beletskiy A.V."/>
            <person name="Mardanov A.V."/>
            <person name="Ravin N.V."/>
        </authorList>
    </citation>
    <scope>NUCLEOTIDE SEQUENCE</scope>
    <source>
        <strain evidence="1">GKL-02</strain>
    </source>
</reference>
<accession>A0AA95H8Y6</accession>
<organism evidence="1">
    <name type="scientific">Candidatus Thiothrix putei</name>
    <dbReference type="NCBI Taxonomy" id="3080811"/>
    <lineage>
        <taxon>Bacteria</taxon>
        <taxon>Pseudomonadati</taxon>
        <taxon>Pseudomonadota</taxon>
        <taxon>Gammaproteobacteria</taxon>
        <taxon>Thiotrichales</taxon>
        <taxon>Thiotrichaceae</taxon>
        <taxon>Thiothrix</taxon>
    </lineage>
</organism>
<dbReference type="Proteomes" id="UP001301326">
    <property type="component" value="Chromosome"/>
</dbReference>
<proteinExistence type="predicted"/>
<name>A0AA95H8Y6_9GAMM</name>
<dbReference type="KEGG" id="tput:QJT81_14635"/>
<reference evidence="1" key="1">
    <citation type="journal article" date="2023" name="Int. J. Mol. Sci.">
        <title>Metagenomics Revealed a New Genus 'Candidatus Thiocaldithrix dubininis' gen. nov., sp. nov. and a New Species 'Candidatus Thiothrix putei' sp. nov. in the Family Thiotrichaceae, Some Members of Which Have Traits of Both Na+- and H+-Motive Energetics.</title>
        <authorList>
            <person name="Ravin N.V."/>
            <person name="Muntyan M.S."/>
            <person name="Smolyakov D.D."/>
            <person name="Rudenko T.S."/>
            <person name="Beletsky A.V."/>
            <person name="Mardanov A.V."/>
            <person name="Grabovich M.Y."/>
        </authorList>
    </citation>
    <scope>NUCLEOTIDE SEQUENCE</scope>
    <source>
        <strain evidence="1">GKL-02</strain>
    </source>
</reference>
<sequence>MKLLEHKGYYGSIEASVEDGVLYGKLEFIAALVNYEGETVQALKAAFEEAVDDYLATCEAKGYAPELPCKGSFNVRVGHDLHLAAAVKAKELGISLNDFVRNAISTATPV</sequence>
<dbReference type="AlphaFoldDB" id="A0AA95H8Y6"/>
<dbReference type="InterPro" id="IPR008651">
    <property type="entry name" value="Uncharacterised_HicB"/>
</dbReference>
<dbReference type="EMBL" id="CP124756">
    <property type="protein sequence ID" value="WGZ93052.1"/>
    <property type="molecule type" value="Genomic_DNA"/>
</dbReference>
<evidence type="ECO:0000313" key="1">
    <source>
        <dbReference type="EMBL" id="WGZ93052.1"/>
    </source>
</evidence>
<protein>
    <submittedName>
        <fullName evidence="1">Type II toxin-antitoxin system HicB family antitoxin</fullName>
    </submittedName>
</protein>
<dbReference type="InterPro" id="IPR035069">
    <property type="entry name" value="TTHA1013/TTHA0281-like"/>
</dbReference>
<dbReference type="SUPFAM" id="SSF143100">
    <property type="entry name" value="TTHA1013/TTHA0281-like"/>
    <property type="match status" value="1"/>
</dbReference>